<dbReference type="PROSITE" id="PS50943">
    <property type="entry name" value="HTH_CROC1"/>
    <property type="match status" value="1"/>
</dbReference>
<dbReference type="AlphaFoldDB" id="A0AAX2EE80"/>
<dbReference type="GO" id="GO:0005829">
    <property type="term" value="C:cytosol"/>
    <property type="evidence" value="ECO:0007669"/>
    <property type="project" value="TreeGrafter"/>
</dbReference>
<dbReference type="InterPro" id="IPR001387">
    <property type="entry name" value="Cro/C1-type_HTH"/>
</dbReference>
<feature type="domain" description="HTH cro/C1-type" evidence="4">
    <location>
        <begin position="26"/>
        <end position="80"/>
    </location>
</feature>
<protein>
    <submittedName>
        <fullName evidence="5">Helix-turn-helix</fullName>
    </submittedName>
</protein>
<comment type="caution">
    <text evidence="5">The sequence shown here is derived from an EMBL/GenBank/DDBJ whole genome shotgun (WGS) entry which is preliminary data.</text>
</comment>
<accession>A0AAX2EE80</accession>
<keyword evidence="3" id="KW-0804">Transcription</keyword>
<dbReference type="PANTHER" id="PTHR46797:SF23">
    <property type="entry name" value="HTH-TYPE TRANSCRIPTIONAL REGULATOR SUTR"/>
    <property type="match status" value="1"/>
</dbReference>
<dbReference type="Gene3D" id="1.10.260.40">
    <property type="entry name" value="lambda repressor-like DNA-binding domains"/>
    <property type="match status" value="1"/>
</dbReference>
<proteinExistence type="predicted"/>
<dbReference type="EMBL" id="FOCD01000001">
    <property type="protein sequence ID" value="SEM93408.1"/>
    <property type="molecule type" value="Genomic_DNA"/>
</dbReference>
<evidence type="ECO:0000256" key="3">
    <source>
        <dbReference type="ARBA" id="ARBA00023163"/>
    </source>
</evidence>
<evidence type="ECO:0000256" key="1">
    <source>
        <dbReference type="ARBA" id="ARBA00023015"/>
    </source>
</evidence>
<name>A0AAX2EE80_9BACI</name>
<organism evidence="5 6">
    <name type="scientific">Terribacillus saccharophilus</name>
    <dbReference type="NCBI Taxonomy" id="361277"/>
    <lineage>
        <taxon>Bacteria</taxon>
        <taxon>Bacillati</taxon>
        <taxon>Bacillota</taxon>
        <taxon>Bacilli</taxon>
        <taxon>Bacillales</taxon>
        <taxon>Bacillaceae</taxon>
        <taxon>Terribacillus</taxon>
    </lineage>
</organism>
<keyword evidence="2" id="KW-0238">DNA-binding</keyword>
<dbReference type="GO" id="GO:0003677">
    <property type="term" value="F:DNA binding"/>
    <property type="evidence" value="ECO:0007669"/>
    <property type="project" value="UniProtKB-KW"/>
</dbReference>
<dbReference type="Proteomes" id="UP000199735">
    <property type="component" value="Unassembled WGS sequence"/>
</dbReference>
<sequence>MWQGIMECMNNMRDYTLLLRAFGVKLRYLRKKQMLTQEELAGMAGFNRSYYSDIENGKRNISFVGISKLAIALNVEMCELLPTKEDYHKLLDPEAKNNQETITYIYGSTVEKQLRKT</sequence>
<dbReference type="SUPFAM" id="SSF47413">
    <property type="entry name" value="lambda repressor-like DNA-binding domains"/>
    <property type="match status" value="1"/>
</dbReference>
<evidence type="ECO:0000313" key="5">
    <source>
        <dbReference type="EMBL" id="SEM93408.1"/>
    </source>
</evidence>
<dbReference type="PANTHER" id="PTHR46797">
    <property type="entry name" value="HTH-TYPE TRANSCRIPTIONAL REGULATOR"/>
    <property type="match status" value="1"/>
</dbReference>
<evidence type="ECO:0000259" key="4">
    <source>
        <dbReference type="PROSITE" id="PS50943"/>
    </source>
</evidence>
<keyword evidence="1" id="KW-0805">Transcription regulation</keyword>
<evidence type="ECO:0000313" key="6">
    <source>
        <dbReference type="Proteomes" id="UP000199735"/>
    </source>
</evidence>
<dbReference type="GO" id="GO:0003700">
    <property type="term" value="F:DNA-binding transcription factor activity"/>
    <property type="evidence" value="ECO:0007669"/>
    <property type="project" value="TreeGrafter"/>
</dbReference>
<reference evidence="5 6" key="1">
    <citation type="submission" date="2016-10" db="EMBL/GenBank/DDBJ databases">
        <authorList>
            <person name="Varghese N."/>
            <person name="Submissions S."/>
        </authorList>
    </citation>
    <scope>NUCLEOTIDE SEQUENCE [LARGE SCALE GENOMIC DNA]</scope>
    <source>
        <strain evidence="5 6">DSM 21619</strain>
    </source>
</reference>
<dbReference type="InterPro" id="IPR010982">
    <property type="entry name" value="Lambda_DNA-bd_dom_sf"/>
</dbReference>
<dbReference type="SMART" id="SM00530">
    <property type="entry name" value="HTH_XRE"/>
    <property type="match status" value="1"/>
</dbReference>
<dbReference type="Pfam" id="PF01381">
    <property type="entry name" value="HTH_3"/>
    <property type="match status" value="1"/>
</dbReference>
<evidence type="ECO:0000256" key="2">
    <source>
        <dbReference type="ARBA" id="ARBA00023125"/>
    </source>
</evidence>
<dbReference type="CDD" id="cd00093">
    <property type="entry name" value="HTH_XRE"/>
    <property type="match status" value="1"/>
</dbReference>
<gene>
    <name evidence="5" type="ORF">SAMN04489762_1442</name>
</gene>
<dbReference type="InterPro" id="IPR050807">
    <property type="entry name" value="TransReg_Diox_bact_type"/>
</dbReference>